<dbReference type="AlphaFoldDB" id="R4G099"/>
<evidence type="ECO:0000313" key="1">
    <source>
        <dbReference type="EMBL" id="GAC90803.1"/>
    </source>
</evidence>
<accession>R4G099</accession>
<name>R4G099_9BACL</name>
<gene>
    <name evidence="1" type="ORF">KN10_1239</name>
</gene>
<comment type="caution">
    <text evidence="1">The sequence shown here is derived from an EMBL/GenBank/DDBJ whole genome shotgun (WGS) entry which is preliminary data.</text>
</comment>
<evidence type="ECO:0000313" key="2">
    <source>
        <dbReference type="Proteomes" id="UP000013057"/>
    </source>
</evidence>
<reference evidence="2" key="1">
    <citation type="journal article" date="2013" name="Genome">
        <title>Draft Genome Sequence of a Thermophilic Member of the Bacillaceae, Anoxybacillus flavithermus Strain Kn10, Isolated from the Kan-nawa Hot Spring in Japan.</title>
        <authorList>
            <person name="Matsutani M."/>
            <person name="Shirakihara Y."/>
            <person name="Imada K."/>
            <person name="Yakushi T."/>
            <person name="Matsushita K."/>
        </authorList>
    </citation>
    <scope>NUCLEOTIDE SEQUENCE [LARGE SCALE GENOMIC DNA]</scope>
    <source>
        <strain evidence="2">NBRC 109594</strain>
    </source>
</reference>
<sequence length="41" mass="4978">MHRHHLSVMSVCFKEDTLVSYQIYTQYTTVRQKKEAARFLM</sequence>
<dbReference type="Proteomes" id="UP000013057">
    <property type="component" value="Unassembled WGS sequence"/>
</dbReference>
<organism evidence="1 2">
    <name type="scientific">Anoxybacillus flavithermus NBRC 109594</name>
    <dbReference type="NCBI Taxonomy" id="1315967"/>
    <lineage>
        <taxon>Bacteria</taxon>
        <taxon>Bacillati</taxon>
        <taxon>Bacillota</taxon>
        <taxon>Bacilli</taxon>
        <taxon>Bacillales</taxon>
        <taxon>Anoxybacillaceae</taxon>
        <taxon>Anoxybacillus</taxon>
    </lineage>
</organism>
<proteinExistence type="predicted"/>
<protein>
    <submittedName>
        <fullName evidence="1">Uncharacterized protein</fullName>
    </submittedName>
</protein>
<dbReference type="EMBL" id="BARH01000009">
    <property type="protein sequence ID" value="GAC90803.1"/>
    <property type="molecule type" value="Genomic_DNA"/>
</dbReference>